<evidence type="ECO:0000313" key="2">
    <source>
        <dbReference type="EMBL" id="KLT44253.1"/>
    </source>
</evidence>
<evidence type="ECO:0000256" key="1">
    <source>
        <dbReference type="SAM" id="MobiDB-lite"/>
    </source>
</evidence>
<dbReference type="EMBL" id="KQ087188">
    <property type="protein sequence ID" value="KLT44253.1"/>
    <property type="molecule type" value="Genomic_DNA"/>
</dbReference>
<feature type="region of interest" description="Disordered" evidence="1">
    <location>
        <begin position="70"/>
        <end position="149"/>
    </location>
</feature>
<accession>A0A0J0XT40</accession>
<proteinExistence type="predicted"/>
<reference evidence="2 3" key="1">
    <citation type="submission" date="2015-03" db="EMBL/GenBank/DDBJ databases">
        <title>Genomics and transcriptomics of the oil-accumulating basidiomycete yeast T. oleaginosus allow insights into substrate utilization and the diverse evolutionary trajectories of mating systems in fungi.</title>
        <authorList>
            <consortium name="DOE Joint Genome Institute"/>
            <person name="Kourist R."/>
            <person name="Kracht O."/>
            <person name="Bracharz F."/>
            <person name="Lipzen A."/>
            <person name="Nolan M."/>
            <person name="Ohm R."/>
            <person name="Grigoriev I."/>
            <person name="Sun S."/>
            <person name="Heitman J."/>
            <person name="Bruck T."/>
            <person name="Nowrousian M."/>
        </authorList>
    </citation>
    <scope>NUCLEOTIDE SEQUENCE [LARGE SCALE GENOMIC DNA]</scope>
    <source>
        <strain evidence="2 3">IBC0246</strain>
    </source>
</reference>
<feature type="compositionally biased region" description="Low complexity" evidence="1">
    <location>
        <begin position="94"/>
        <end position="114"/>
    </location>
</feature>
<dbReference type="AlphaFoldDB" id="A0A0J0XT40"/>
<dbReference type="OrthoDB" id="5420143at2759"/>
<organism evidence="2 3">
    <name type="scientific">Cutaneotrichosporon oleaginosum</name>
    <dbReference type="NCBI Taxonomy" id="879819"/>
    <lineage>
        <taxon>Eukaryota</taxon>
        <taxon>Fungi</taxon>
        <taxon>Dikarya</taxon>
        <taxon>Basidiomycota</taxon>
        <taxon>Agaricomycotina</taxon>
        <taxon>Tremellomycetes</taxon>
        <taxon>Trichosporonales</taxon>
        <taxon>Trichosporonaceae</taxon>
        <taxon>Cutaneotrichosporon</taxon>
    </lineage>
</organism>
<sequence length="327" mass="33891">MGHEPRAMVRGRLLCIPRQSVERLSLISSLFSALMRLTPLLLAAAVLALPAPPAPTESLSLPATIKNFAEQTVFEPPTTTTRRRRTTTSKEDSSPTSSASPTNSSPSSQASPSAYTPPLPSLTNPNPNTAVDPATPTNATEPAPRPSVTPQSIIMNATAAGTPGVAVVTEVVTVTASPAGEENGAKIYFPSALNYWVLHAVSVIEWAPALPVPVDIRLTHAGTDVLIYDYILSVNVPAGFTSLALSVMEPASPAKGYQLIIADHGNGTIYSTSEMFEIKEAGSSVLVPAGFAAATQSGGIVAQASGARQATWTTALASAALVAALWL</sequence>
<dbReference type="RefSeq" id="XP_018280744.1">
    <property type="nucleotide sequence ID" value="XM_018420378.1"/>
</dbReference>
<keyword evidence="3" id="KW-1185">Reference proteome</keyword>
<dbReference type="Proteomes" id="UP000053611">
    <property type="component" value="Unassembled WGS sequence"/>
</dbReference>
<protein>
    <submittedName>
        <fullName evidence="2">Uncharacterized protein</fullName>
    </submittedName>
</protein>
<evidence type="ECO:0000313" key="3">
    <source>
        <dbReference type="Proteomes" id="UP000053611"/>
    </source>
</evidence>
<gene>
    <name evidence="2" type="ORF">CC85DRAFT_24658</name>
</gene>
<name>A0A0J0XT40_9TREE</name>
<dbReference type="GeneID" id="28980981"/>
<feature type="compositionally biased region" description="Low complexity" evidence="1">
    <location>
        <begin position="121"/>
        <end position="142"/>
    </location>
</feature>